<feature type="signal peptide" evidence="1">
    <location>
        <begin position="1"/>
        <end position="22"/>
    </location>
</feature>
<proteinExistence type="predicted"/>
<dbReference type="Pfam" id="PF11412">
    <property type="entry name" value="DsbD_N"/>
    <property type="match status" value="1"/>
</dbReference>
<evidence type="ECO:0000313" key="3">
    <source>
        <dbReference type="EMBL" id="STQ43880.1"/>
    </source>
</evidence>
<gene>
    <name evidence="3" type="ORF">NCTC12157_01580</name>
</gene>
<name>A0A377N9Z2_9GAMM</name>
<feature type="chain" id="PRO_5016797214" evidence="1">
    <location>
        <begin position="23"/>
        <end position="242"/>
    </location>
</feature>
<dbReference type="AlphaFoldDB" id="A0A377N9Z2"/>
<evidence type="ECO:0000313" key="4">
    <source>
        <dbReference type="Proteomes" id="UP000254304"/>
    </source>
</evidence>
<feature type="domain" description="Thiol:disulfide interchange protein DsbD N-terminal" evidence="2">
    <location>
        <begin position="44"/>
        <end position="147"/>
    </location>
</feature>
<dbReference type="EMBL" id="UGGO01000001">
    <property type="protein sequence ID" value="STQ43880.1"/>
    <property type="molecule type" value="Genomic_DNA"/>
</dbReference>
<sequence>MRYAFRAAIASLLLLWLPAIYAADSGWIESPQNNHAKVRFQAEPTDGAGDETHLLLSVSLEKGWKTYWRSPGEGGVAPVIAWQDPSTQADWFWPTPARFDVAGITTQGYHDNVTLPIVIKGKVPEKLAGTLTLPTCSNVCILTDYDFNLDLHASGDQGDFASRFASAMGQIPIAQGLTDKVSAGYRQGTLVISAERAQGWQQPELFIDSLEGSSFGKPSVKVDGPLAQITVPVTDEWGRQGR</sequence>
<dbReference type="Proteomes" id="UP000254304">
    <property type="component" value="Unassembled WGS sequence"/>
</dbReference>
<keyword evidence="1" id="KW-0732">Signal</keyword>
<evidence type="ECO:0000259" key="2">
    <source>
        <dbReference type="Pfam" id="PF11412"/>
    </source>
</evidence>
<organism evidence="3 4">
    <name type="scientific">Ewingella americana</name>
    <dbReference type="NCBI Taxonomy" id="41202"/>
    <lineage>
        <taxon>Bacteria</taxon>
        <taxon>Pseudomonadati</taxon>
        <taxon>Pseudomonadota</taxon>
        <taxon>Gammaproteobacteria</taxon>
        <taxon>Enterobacterales</taxon>
        <taxon>Yersiniaceae</taxon>
        <taxon>Ewingella</taxon>
    </lineage>
</organism>
<protein>
    <submittedName>
        <fullName evidence="3">Uncharacterized protein predicted to be involved in C-type cytochrome biogenesis</fullName>
    </submittedName>
</protein>
<accession>A0A377N9Z2</accession>
<reference evidence="3 4" key="1">
    <citation type="submission" date="2018-06" db="EMBL/GenBank/DDBJ databases">
        <authorList>
            <consortium name="Pathogen Informatics"/>
            <person name="Doyle S."/>
        </authorList>
    </citation>
    <scope>NUCLEOTIDE SEQUENCE [LARGE SCALE GENOMIC DNA]</scope>
    <source>
        <strain evidence="3 4">NCTC12157</strain>
    </source>
</reference>
<dbReference type="InterPro" id="IPR028250">
    <property type="entry name" value="DsbDN"/>
</dbReference>
<evidence type="ECO:0000256" key="1">
    <source>
        <dbReference type="SAM" id="SignalP"/>
    </source>
</evidence>